<dbReference type="Proteomes" id="UP000391834">
    <property type="component" value="Unassembled WGS sequence"/>
</dbReference>
<keyword evidence="3" id="KW-1185">Reference proteome</keyword>
<dbReference type="EMBL" id="BLAX01000001">
    <property type="protein sequence ID" value="GET31567.1"/>
    <property type="molecule type" value="Genomic_DNA"/>
</dbReference>
<accession>A0A5M4AVV7</accession>
<dbReference type="RefSeq" id="WP_025866007.1">
    <property type="nucleotide sequence ID" value="NZ_BLAX01000001.1"/>
</dbReference>
<evidence type="ECO:0000256" key="1">
    <source>
        <dbReference type="SAM" id="SignalP"/>
    </source>
</evidence>
<dbReference type="OrthoDB" id="9878243at2"/>
<name>A0A5M4AVV7_9BACT</name>
<evidence type="ECO:0000313" key="3">
    <source>
        <dbReference type="Proteomes" id="UP000391834"/>
    </source>
</evidence>
<gene>
    <name evidence="2" type="ORF">PbJCM13498_04300</name>
</gene>
<feature type="signal peptide" evidence="1">
    <location>
        <begin position="1"/>
        <end position="26"/>
    </location>
</feature>
<sequence>MTKRKIFISLMTASLGFFFSANVAKAQVVSKTKMAGKVSVTMKVLPAETYEGAGADMKWDGGADAVLMNSASKPNHHLVAFLKEGGKPVESASVIISYRELSPKKSNWTSLPVCRMHVAGQGLETTHFGNNLSLAKGEYEARVTVNKNPSVTFHFELTK</sequence>
<dbReference type="AlphaFoldDB" id="A0A5M4AVV7"/>
<organism evidence="2 3">
    <name type="scientific">Prolixibacter bellariivorans</name>
    <dbReference type="NCBI Taxonomy" id="314319"/>
    <lineage>
        <taxon>Bacteria</taxon>
        <taxon>Pseudomonadati</taxon>
        <taxon>Bacteroidota</taxon>
        <taxon>Bacteroidia</taxon>
        <taxon>Marinilabiliales</taxon>
        <taxon>Prolixibacteraceae</taxon>
        <taxon>Prolixibacter</taxon>
    </lineage>
</organism>
<protein>
    <submittedName>
        <fullName evidence="2">Uncharacterized protein</fullName>
    </submittedName>
</protein>
<comment type="caution">
    <text evidence="2">The sequence shown here is derived from an EMBL/GenBank/DDBJ whole genome shotgun (WGS) entry which is preliminary data.</text>
</comment>
<evidence type="ECO:0000313" key="2">
    <source>
        <dbReference type="EMBL" id="GET31567.1"/>
    </source>
</evidence>
<reference evidence="2 3" key="1">
    <citation type="submission" date="2019-10" db="EMBL/GenBank/DDBJ databases">
        <title>Prolixibacter strains distinguished by the presence of nitrate reductase genes were adept at nitrate-dependent anaerobic corrosion of metallic iron and carbon steel.</title>
        <authorList>
            <person name="Iino T."/>
            <person name="Shono N."/>
            <person name="Ito K."/>
            <person name="Nakamura R."/>
            <person name="Sueoka K."/>
            <person name="Harayama S."/>
            <person name="Ohkuma M."/>
        </authorList>
    </citation>
    <scope>NUCLEOTIDE SEQUENCE [LARGE SCALE GENOMIC DNA]</scope>
    <source>
        <strain evidence="2 3">JCM 13498</strain>
    </source>
</reference>
<proteinExistence type="predicted"/>
<keyword evidence="1" id="KW-0732">Signal</keyword>
<feature type="chain" id="PRO_5024319985" evidence="1">
    <location>
        <begin position="27"/>
        <end position="159"/>
    </location>
</feature>